<protein>
    <submittedName>
        <fullName evidence="2">Uncharacterized protein</fullName>
    </submittedName>
</protein>
<feature type="compositionally biased region" description="Basic and acidic residues" evidence="1">
    <location>
        <begin position="80"/>
        <end position="98"/>
    </location>
</feature>
<proteinExistence type="predicted"/>
<sequence>MRNRSEINNNIPGMDMELEGNEYKNVRRKKVENDTNIEGLEQCNKQEQKREDKITSSADRQIEFPQTLDKRSVSVSNRIRQSEDTSVEDKIMGRDNDSKQNSIQRTEMVDKENR</sequence>
<comment type="caution">
    <text evidence="2">The sequence shown here is derived from an EMBL/GenBank/DDBJ whole genome shotgun (WGS) entry which is preliminary data.</text>
</comment>
<feature type="compositionally biased region" description="Basic and acidic residues" evidence="1">
    <location>
        <begin position="44"/>
        <end position="54"/>
    </location>
</feature>
<organism evidence="2 3">
    <name type="scientific">Streblomastix strix</name>
    <dbReference type="NCBI Taxonomy" id="222440"/>
    <lineage>
        <taxon>Eukaryota</taxon>
        <taxon>Metamonada</taxon>
        <taxon>Preaxostyla</taxon>
        <taxon>Oxymonadida</taxon>
        <taxon>Streblomastigidae</taxon>
        <taxon>Streblomastix</taxon>
    </lineage>
</organism>
<reference evidence="2 3" key="1">
    <citation type="submission" date="2019-03" db="EMBL/GenBank/DDBJ databases">
        <title>Single cell metagenomics reveals metabolic interactions within the superorganism composed of flagellate Streblomastix strix and complex community of Bacteroidetes bacteria on its surface.</title>
        <authorList>
            <person name="Treitli S.C."/>
            <person name="Kolisko M."/>
            <person name="Husnik F."/>
            <person name="Keeling P."/>
            <person name="Hampl V."/>
        </authorList>
    </citation>
    <scope>NUCLEOTIDE SEQUENCE [LARGE SCALE GENOMIC DNA]</scope>
    <source>
        <strain evidence="2">ST1C</strain>
    </source>
</reference>
<gene>
    <name evidence="2" type="ORF">EZS28_045639</name>
</gene>
<feature type="region of interest" description="Disordered" evidence="1">
    <location>
        <begin position="37"/>
        <end position="114"/>
    </location>
</feature>
<evidence type="ECO:0000313" key="3">
    <source>
        <dbReference type="Proteomes" id="UP000324800"/>
    </source>
</evidence>
<dbReference type="AlphaFoldDB" id="A0A5J4TN18"/>
<dbReference type="Proteomes" id="UP000324800">
    <property type="component" value="Unassembled WGS sequence"/>
</dbReference>
<evidence type="ECO:0000313" key="2">
    <source>
        <dbReference type="EMBL" id="KAA6358835.1"/>
    </source>
</evidence>
<dbReference type="EMBL" id="SNRW01029292">
    <property type="protein sequence ID" value="KAA6358835.1"/>
    <property type="molecule type" value="Genomic_DNA"/>
</dbReference>
<accession>A0A5J4TN18</accession>
<evidence type="ECO:0000256" key="1">
    <source>
        <dbReference type="SAM" id="MobiDB-lite"/>
    </source>
</evidence>
<name>A0A5J4TN18_9EUKA</name>
<feature type="non-terminal residue" evidence="2">
    <location>
        <position position="114"/>
    </location>
</feature>